<dbReference type="SUPFAM" id="SSF55486">
    <property type="entry name" value="Metalloproteases ('zincins'), catalytic domain"/>
    <property type="match status" value="1"/>
</dbReference>
<dbReference type="GO" id="GO:0008237">
    <property type="term" value="F:metallopeptidase activity"/>
    <property type="evidence" value="ECO:0007669"/>
    <property type="project" value="InterPro"/>
</dbReference>
<dbReference type="EMBL" id="JAEQNE010000010">
    <property type="protein sequence ID" value="MBL0394866.1"/>
    <property type="molecule type" value="Genomic_DNA"/>
</dbReference>
<name>A0A936Z857_9BURK</name>
<evidence type="ECO:0000313" key="1">
    <source>
        <dbReference type="EMBL" id="MBL0394866.1"/>
    </source>
</evidence>
<dbReference type="InterPro" id="IPR024079">
    <property type="entry name" value="MetalloPept_cat_dom_sf"/>
</dbReference>
<dbReference type="Gene3D" id="3.40.390.10">
    <property type="entry name" value="Collagenase (Catalytic Domain)"/>
    <property type="match status" value="1"/>
</dbReference>
<dbReference type="Pfam" id="PF06167">
    <property type="entry name" value="Peptidase_M90"/>
    <property type="match status" value="1"/>
</dbReference>
<sequence>MWAWLRRRRSAPEIPEALWRRTLERYPFLADRPAGEIARLRGLAAEFLAGKEFHGAGGLAITDEIALAIAAQAVLPVLHLGLAWYDDFVGIVVHPDEVVARRSQVDESGVVHDWDEVLAGEAMEGGPVMLNWHDVAHAGTSAEIGFNVVIHEFVHKIDLRDGAADGCPPLPSRAARKRWLELMEREYQRFREQVIVAERFGGEAPWLDPYGATAIDEFFAVACEAYFVNRERFGREFAELTALFDGFYLPKP</sequence>
<accession>A0A936Z857</accession>
<keyword evidence="2" id="KW-1185">Reference proteome</keyword>
<dbReference type="RefSeq" id="WP_201677537.1">
    <property type="nucleotide sequence ID" value="NZ_JAEQNE010000010.1"/>
</dbReference>
<dbReference type="CDD" id="cd20169">
    <property type="entry name" value="Peptidase_M90_mtfA"/>
    <property type="match status" value="1"/>
</dbReference>
<dbReference type="GO" id="GO:0005829">
    <property type="term" value="C:cytosol"/>
    <property type="evidence" value="ECO:0007669"/>
    <property type="project" value="TreeGrafter"/>
</dbReference>
<comment type="caution">
    <text evidence="1">The sequence shown here is derived from an EMBL/GenBank/DDBJ whole genome shotgun (WGS) entry which is preliminary data.</text>
</comment>
<dbReference type="AlphaFoldDB" id="A0A936Z857"/>
<gene>
    <name evidence="1" type="ORF">JJ685_27250</name>
</gene>
<dbReference type="PANTHER" id="PTHR30164">
    <property type="entry name" value="MTFA PEPTIDASE"/>
    <property type="match status" value="1"/>
</dbReference>
<dbReference type="Proteomes" id="UP000599109">
    <property type="component" value="Unassembled WGS sequence"/>
</dbReference>
<dbReference type="InterPro" id="IPR010384">
    <property type="entry name" value="MtfA_fam"/>
</dbReference>
<organism evidence="1 2">
    <name type="scientific">Ramlibacter monticola</name>
    <dbReference type="NCBI Taxonomy" id="1926872"/>
    <lineage>
        <taxon>Bacteria</taxon>
        <taxon>Pseudomonadati</taxon>
        <taxon>Pseudomonadota</taxon>
        <taxon>Betaproteobacteria</taxon>
        <taxon>Burkholderiales</taxon>
        <taxon>Comamonadaceae</taxon>
        <taxon>Ramlibacter</taxon>
    </lineage>
</organism>
<dbReference type="Gene3D" id="1.10.472.150">
    <property type="entry name" value="Glucose-regulated metallo-peptidase M90, N-terminal domain"/>
    <property type="match status" value="1"/>
</dbReference>
<dbReference type="InterPro" id="IPR042252">
    <property type="entry name" value="MtfA_N"/>
</dbReference>
<evidence type="ECO:0000313" key="2">
    <source>
        <dbReference type="Proteomes" id="UP000599109"/>
    </source>
</evidence>
<reference evidence="1 2" key="1">
    <citation type="journal article" date="2017" name="Int. J. Syst. Evol. Microbiol.">
        <title>Ramlibacter monticola sp. nov., isolated from forest soil.</title>
        <authorList>
            <person name="Chaudhary D.K."/>
            <person name="Kim J."/>
        </authorList>
    </citation>
    <scope>NUCLEOTIDE SEQUENCE [LARGE SCALE GENOMIC DNA]</scope>
    <source>
        <strain evidence="1 2">KACC 19175</strain>
    </source>
</reference>
<dbReference type="PANTHER" id="PTHR30164:SF2">
    <property type="entry name" value="PROTEIN MTFA"/>
    <property type="match status" value="1"/>
</dbReference>
<dbReference type="GO" id="GO:0004177">
    <property type="term" value="F:aminopeptidase activity"/>
    <property type="evidence" value="ECO:0007669"/>
    <property type="project" value="TreeGrafter"/>
</dbReference>
<proteinExistence type="predicted"/>
<protein>
    <submittedName>
        <fullName evidence="1">Zinc-dependent peptidase</fullName>
    </submittedName>
</protein>